<reference evidence="4" key="1">
    <citation type="submission" date="2024-05" db="EMBL/GenBank/DDBJ databases">
        <title>Planctomycetes of the genus Singulisphaera possess chitinolytic capabilities.</title>
        <authorList>
            <person name="Ivanova A."/>
        </authorList>
    </citation>
    <scope>NUCLEOTIDE SEQUENCE</scope>
    <source>
        <strain evidence="4">Ch08T</strain>
    </source>
</reference>
<accession>A0AAU7CEG5</accession>
<dbReference type="AlphaFoldDB" id="A0AAU7CEG5"/>
<dbReference type="PANTHER" id="PTHR12526:SF510">
    <property type="entry name" value="D-INOSITOL 3-PHOSPHATE GLYCOSYLTRANSFERASE"/>
    <property type="match status" value="1"/>
</dbReference>
<dbReference type="EMBL" id="CP155447">
    <property type="protein sequence ID" value="XBH03470.1"/>
    <property type="molecule type" value="Genomic_DNA"/>
</dbReference>
<dbReference type="InterPro" id="IPR001296">
    <property type="entry name" value="Glyco_trans_1"/>
</dbReference>
<keyword evidence="2 4" id="KW-0808">Transferase</keyword>
<name>A0AAU7CEG5_9BACT</name>
<dbReference type="PANTHER" id="PTHR12526">
    <property type="entry name" value="GLYCOSYLTRANSFERASE"/>
    <property type="match status" value="1"/>
</dbReference>
<evidence type="ECO:0000259" key="3">
    <source>
        <dbReference type="Pfam" id="PF00534"/>
    </source>
</evidence>
<protein>
    <submittedName>
        <fullName evidence="4">Glycosyltransferase family 4 protein</fullName>
        <ecNumber evidence="4">2.4.-.-</ecNumber>
    </submittedName>
</protein>
<evidence type="ECO:0000256" key="2">
    <source>
        <dbReference type="ARBA" id="ARBA00022679"/>
    </source>
</evidence>
<organism evidence="4">
    <name type="scientific">Singulisphaera sp. Ch08</name>
    <dbReference type="NCBI Taxonomy" id="3120278"/>
    <lineage>
        <taxon>Bacteria</taxon>
        <taxon>Pseudomonadati</taxon>
        <taxon>Planctomycetota</taxon>
        <taxon>Planctomycetia</taxon>
        <taxon>Isosphaerales</taxon>
        <taxon>Isosphaeraceae</taxon>
        <taxon>Singulisphaera</taxon>
    </lineage>
</organism>
<evidence type="ECO:0000256" key="1">
    <source>
        <dbReference type="ARBA" id="ARBA00022676"/>
    </source>
</evidence>
<dbReference type="EC" id="2.4.-.-" evidence="4"/>
<dbReference type="Pfam" id="PF00534">
    <property type="entry name" value="Glycos_transf_1"/>
    <property type="match status" value="1"/>
</dbReference>
<evidence type="ECO:0000313" key="4">
    <source>
        <dbReference type="EMBL" id="XBH03470.1"/>
    </source>
</evidence>
<dbReference type="Gene3D" id="3.40.50.2000">
    <property type="entry name" value="Glycogen Phosphorylase B"/>
    <property type="match status" value="2"/>
</dbReference>
<sequence>MGEQESGEGDGLRVLIVSENASTKFGGEAILPWHYFRILRSRGIEAWLVVHSRTRDELVGLLPDEAGRMYFMPDSTFNKLACKLSRYIPDQLSNFTFGYASRLSTQWTARKLVRRLVTEKRVDVVHQPIPVSPRETSLMYNMGAPVVIGPMNGNMSFPPAFTKKVVGPLMAVGRYVSNSLHHFMPGKLRASALLVANERTRQGLPPGVQGEVITLVENGVDLGVWSPYDRIDDPDRPTKFIFLGRLVDWKAIDLLLEAFARVNTDVRPRLEILGDGTLRETLEAQTDRLRLSDRVVFSGWQPQVECARRLRDADVLVLPSLYECGGAVVLEAMACGIPVVSTAWGGPIDYLDETCGILVPPDSPDAVISGLAEAMTRLSSDSGLRKRLGRAGRGRVERAFDWEHKVDLILDVYRRVAAPDGTRNSA</sequence>
<dbReference type="RefSeq" id="WP_406696204.1">
    <property type="nucleotide sequence ID" value="NZ_CP155447.1"/>
</dbReference>
<proteinExistence type="predicted"/>
<gene>
    <name evidence="4" type="ORF">V5E97_34970</name>
</gene>
<feature type="domain" description="Glycosyl transferase family 1" evidence="3">
    <location>
        <begin position="234"/>
        <end position="394"/>
    </location>
</feature>
<dbReference type="CDD" id="cd03801">
    <property type="entry name" value="GT4_PimA-like"/>
    <property type="match status" value="1"/>
</dbReference>
<dbReference type="SUPFAM" id="SSF53756">
    <property type="entry name" value="UDP-Glycosyltransferase/glycogen phosphorylase"/>
    <property type="match status" value="1"/>
</dbReference>
<keyword evidence="1 4" id="KW-0328">Glycosyltransferase</keyword>
<dbReference type="GO" id="GO:0016757">
    <property type="term" value="F:glycosyltransferase activity"/>
    <property type="evidence" value="ECO:0007669"/>
    <property type="project" value="UniProtKB-KW"/>
</dbReference>